<dbReference type="InterPro" id="IPR036942">
    <property type="entry name" value="Beta-barrel_TonB_sf"/>
</dbReference>
<dbReference type="EMBL" id="JAVDWV010000006">
    <property type="protein sequence ID" value="MDR7154786.1"/>
    <property type="molecule type" value="Genomic_DNA"/>
</dbReference>
<reference evidence="12 13" key="1">
    <citation type="submission" date="2023-07" db="EMBL/GenBank/DDBJ databases">
        <title>Sorghum-associated microbial communities from plants grown in Nebraska, USA.</title>
        <authorList>
            <person name="Schachtman D."/>
        </authorList>
    </citation>
    <scope>NUCLEOTIDE SEQUENCE [LARGE SCALE GENOMIC DNA]</scope>
    <source>
        <strain evidence="12 13">4256</strain>
    </source>
</reference>
<keyword evidence="9" id="KW-0732">Signal</keyword>
<dbReference type="Proteomes" id="UP001267638">
    <property type="component" value="Unassembled WGS sequence"/>
</dbReference>
<evidence type="ECO:0000256" key="7">
    <source>
        <dbReference type="ARBA" id="ARBA00023237"/>
    </source>
</evidence>
<keyword evidence="6 8" id="KW-0472">Membrane</keyword>
<keyword evidence="4" id="KW-0812">Transmembrane</keyword>
<proteinExistence type="inferred from homology"/>
<evidence type="ECO:0000313" key="12">
    <source>
        <dbReference type="EMBL" id="MDR7154786.1"/>
    </source>
</evidence>
<evidence type="ECO:0000256" key="6">
    <source>
        <dbReference type="ARBA" id="ARBA00023136"/>
    </source>
</evidence>
<evidence type="ECO:0008006" key="14">
    <source>
        <dbReference type="Google" id="ProtNLM"/>
    </source>
</evidence>
<dbReference type="InterPro" id="IPR000531">
    <property type="entry name" value="Beta-barrel_TonB"/>
</dbReference>
<sequence length="686" mass="73659">MSAFAVLLASLAALAGAMEERPDQPDLKGEGLPRPVAAAGSDPAYPAEFYTPFQPQTALEMLERTPGFSISDGSGVRGFGGAAGNVLIDGQRPSVKAGGISEVLRRIPSAQVERIVLLRGSDAAEAQGQTLVANVILKTDARGAGTATLTLERAADGGLSPTAKASYAKAIGAWQASVELMAGEARYPSTARFHNLDAAGALTLGRLQESLGKAPEYGAAASASRPLGGGTLTVNLRLNHDVYSSATDVGLYGGEIAGATYANRFIAYREESSSGELGLDWTRGLGAGWMLKLVGLGQMATSGVDEDYQEPDYRGVSDLRQKPLELIGRVTLARQGDYAIRPELGLELVYNRLTSDLDYAEDTGQSMMPVVLSNANTRVSEQRGEAFANVAVRLTSRLDLEVGGAFELSRLRVDGDSDHAQSLSYFKPSAALVWSPRDSTQLRLAMRRTIDQLDFADFAASVDQTDGRPMGGNSGLRPAQVTRAFLRLDHRWGMGAALALEAYHQWHKGLLGYLVLDTGDEALGTIGDARQWGLTGNATLPLHSLLKGARITVSGTLCDSRFSDPLTGEVRAMDDLPSASFEAEFRHDLPRLRSSWGFSYESAQKAEIFYTSERLFWRERPVWDVFVETTAVPGFKTTLRASAITGDNSDRLRSFFVPNRAGDYSGKETRKQTQGATVSLTLSRAL</sequence>
<dbReference type="SUPFAM" id="SSF56935">
    <property type="entry name" value="Porins"/>
    <property type="match status" value="1"/>
</dbReference>
<feature type="chain" id="PRO_5046235530" description="TonB-dependent receptor-like beta-barrel domain-containing protein" evidence="9">
    <location>
        <begin position="18"/>
        <end position="686"/>
    </location>
</feature>
<evidence type="ECO:0000259" key="10">
    <source>
        <dbReference type="Pfam" id="PF00593"/>
    </source>
</evidence>
<feature type="signal peptide" evidence="9">
    <location>
        <begin position="1"/>
        <end position="17"/>
    </location>
</feature>
<keyword evidence="3" id="KW-1134">Transmembrane beta strand</keyword>
<dbReference type="InterPro" id="IPR039426">
    <property type="entry name" value="TonB-dep_rcpt-like"/>
</dbReference>
<evidence type="ECO:0000256" key="1">
    <source>
        <dbReference type="ARBA" id="ARBA00004571"/>
    </source>
</evidence>
<evidence type="ECO:0000256" key="4">
    <source>
        <dbReference type="ARBA" id="ARBA00022692"/>
    </source>
</evidence>
<comment type="subcellular location">
    <subcellularLocation>
        <location evidence="1">Cell outer membrane</location>
        <topology evidence="1">Multi-pass membrane protein</topology>
    </subcellularLocation>
</comment>
<keyword evidence="7" id="KW-0998">Cell outer membrane</keyword>
<gene>
    <name evidence="12" type="ORF">J2W40_001601</name>
</gene>
<evidence type="ECO:0000256" key="9">
    <source>
        <dbReference type="SAM" id="SignalP"/>
    </source>
</evidence>
<dbReference type="Gene3D" id="2.170.130.10">
    <property type="entry name" value="TonB-dependent receptor, plug domain"/>
    <property type="match status" value="1"/>
</dbReference>
<dbReference type="Pfam" id="PF07715">
    <property type="entry name" value="Plug"/>
    <property type="match status" value="1"/>
</dbReference>
<evidence type="ECO:0000256" key="5">
    <source>
        <dbReference type="ARBA" id="ARBA00023077"/>
    </source>
</evidence>
<dbReference type="InterPro" id="IPR012910">
    <property type="entry name" value="Plug_dom"/>
</dbReference>
<dbReference type="InterPro" id="IPR037066">
    <property type="entry name" value="Plug_dom_sf"/>
</dbReference>
<dbReference type="PANTHER" id="PTHR30069">
    <property type="entry name" value="TONB-DEPENDENT OUTER MEMBRANE RECEPTOR"/>
    <property type="match status" value="1"/>
</dbReference>
<protein>
    <recommendedName>
        <fullName evidence="14">TonB-dependent receptor-like beta-barrel domain-containing protein</fullName>
    </recommendedName>
</protein>
<accession>A0ABU1X0T5</accession>
<comment type="caution">
    <text evidence="12">The sequence shown here is derived from an EMBL/GenBank/DDBJ whole genome shotgun (WGS) entry which is preliminary data.</text>
</comment>
<evidence type="ECO:0000256" key="8">
    <source>
        <dbReference type="RuleBase" id="RU003357"/>
    </source>
</evidence>
<organism evidence="12 13">
    <name type="scientific">Sphingobium xenophagum</name>
    <dbReference type="NCBI Taxonomy" id="121428"/>
    <lineage>
        <taxon>Bacteria</taxon>
        <taxon>Pseudomonadati</taxon>
        <taxon>Pseudomonadota</taxon>
        <taxon>Alphaproteobacteria</taxon>
        <taxon>Sphingomonadales</taxon>
        <taxon>Sphingomonadaceae</taxon>
        <taxon>Sphingobium</taxon>
    </lineage>
</organism>
<comment type="similarity">
    <text evidence="8">Belongs to the TonB-dependent receptor family.</text>
</comment>
<name>A0ABU1X0T5_SPHXE</name>
<evidence type="ECO:0000313" key="13">
    <source>
        <dbReference type="Proteomes" id="UP001267638"/>
    </source>
</evidence>
<keyword evidence="13" id="KW-1185">Reference proteome</keyword>
<keyword evidence="5 8" id="KW-0798">TonB box</keyword>
<evidence type="ECO:0000259" key="11">
    <source>
        <dbReference type="Pfam" id="PF07715"/>
    </source>
</evidence>
<evidence type="ECO:0000256" key="3">
    <source>
        <dbReference type="ARBA" id="ARBA00022452"/>
    </source>
</evidence>
<dbReference type="Gene3D" id="2.40.170.20">
    <property type="entry name" value="TonB-dependent receptor, beta-barrel domain"/>
    <property type="match status" value="1"/>
</dbReference>
<dbReference type="Pfam" id="PF00593">
    <property type="entry name" value="TonB_dep_Rec_b-barrel"/>
    <property type="match status" value="1"/>
</dbReference>
<feature type="domain" description="TonB-dependent receptor plug" evidence="11">
    <location>
        <begin position="53"/>
        <end position="126"/>
    </location>
</feature>
<dbReference type="PANTHER" id="PTHR30069:SF37">
    <property type="entry name" value="FERRIC VIBRIOBACTIN RECEPTOR VIUA"/>
    <property type="match status" value="1"/>
</dbReference>
<keyword evidence="2" id="KW-0813">Transport</keyword>
<dbReference type="RefSeq" id="WP_310223364.1">
    <property type="nucleotide sequence ID" value="NZ_JAVDWV010000006.1"/>
</dbReference>
<evidence type="ECO:0000256" key="2">
    <source>
        <dbReference type="ARBA" id="ARBA00022448"/>
    </source>
</evidence>
<feature type="domain" description="TonB-dependent receptor-like beta-barrel" evidence="10">
    <location>
        <begin position="242"/>
        <end position="556"/>
    </location>
</feature>